<feature type="chain" id="PRO_5046936114" evidence="1">
    <location>
        <begin position="20"/>
        <end position="236"/>
    </location>
</feature>
<dbReference type="EMBL" id="JACRUM010000003">
    <property type="protein sequence ID" value="MBC5863395.1"/>
    <property type="molecule type" value="Genomic_DNA"/>
</dbReference>
<feature type="signal peptide" evidence="1">
    <location>
        <begin position="1"/>
        <end position="19"/>
    </location>
</feature>
<keyword evidence="1" id="KW-0732">Signal</keyword>
<sequence length="236" mass="27519">MRKIIFLILLFGVSNKILAQPDWFHIYTDSTAIVLDGNSITTQFIKDVKKINPKINFDVKAVLNTTPYLIYYDGSGPEKTANMPLWSQVISPIKQFFYEMAGDEVQGKLAFGYFFNGFYLPHELAHALQDVKEGNQNGSYKNELFANTLAILWWRKQGREKELKLCYESAKKMWQKLPNPIPTNSTIEDFFNQNYEQASQDPSVYGYMQFKQFIQVYEDKTLSSFDEFVRNYLSQK</sequence>
<gene>
    <name evidence="2" type="ORF">H8R26_08170</name>
</gene>
<dbReference type="RefSeq" id="WP_166135476.1">
    <property type="nucleotide sequence ID" value="NZ_JAAOBY010000003.1"/>
</dbReference>
<reference evidence="2 3" key="1">
    <citation type="submission" date="2020-08" db="EMBL/GenBank/DDBJ databases">
        <title>Description of novel Flavobacterium F-400 isolate.</title>
        <authorList>
            <person name="Saticioglu I."/>
            <person name="Duman M."/>
            <person name="Altun S."/>
        </authorList>
    </citation>
    <scope>NUCLEOTIDE SEQUENCE [LARGE SCALE GENOMIC DNA]</scope>
    <source>
        <strain evidence="2 3">F-400</strain>
    </source>
</reference>
<proteinExistence type="predicted"/>
<organism evidence="2 3">
    <name type="scientific">Flavobacterium turcicum</name>
    <dbReference type="NCBI Taxonomy" id="2764718"/>
    <lineage>
        <taxon>Bacteria</taxon>
        <taxon>Pseudomonadati</taxon>
        <taxon>Bacteroidota</taxon>
        <taxon>Flavobacteriia</taxon>
        <taxon>Flavobacteriales</taxon>
        <taxon>Flavobacteriaceae</taxon>
        <taxon>Flavobacterium</taxon>
    </lineage>
</organism>
<evidence type="ECO:0000313" key="3">
    <source>
        <dbReference type="Proteomes" id="UP000621670"/>
    </source>
</evidence>
<evidence type="ECO:0000313" key="2">
    <source>
        <dbReference type="EMBL" id="MBC5863395.1"/>
    </source>
</evidence>
<protein>
    <submittedName>
        <fullName evidence="2">Uncharacterized protein</fullName>
    </submittedName>
</protein>
<evidence type="ECO:0000256" key="1">
    <source>
        <dbReference type="SAM" id="SignalP"/>
    </source>
</evidence>
<accession>A0ABR7JGF9</accession>
<dbReference type="Proteomes" id="UP000621670">
    <property type="component" value="Unassembled WGS sequence"/>
</dbReference>
<keyword evidence="3" id="KW-1185">Reference proteome</keyword>
<name>A0ABR7JGF9_9FLAO</name>
<comment type="caution">
    <text evidence="2">The sequence shown here is derived from an EMBL/GenBank/DDBJ whole genome shotgun (WGS) entry which is preliminary data.</text>
</comment>